<organism evidence="2 3">
    <name type="scientific">Fistulina hepatica ATCC 64428</name>
    <dbReference type="NCBI Taxonomy" id="1128425"/>
    <lineage>
        <taxon>Eukaryota</taxon>
        <taxon>Fungi</taxon>
        <taxon>Dikarya</taxon>
        <taxon>Basidiomycota</taxon>
        <taxon>Agaricomycotina</taxon>
        <taxon>Agaricomycetes</taxon>
        <taxon>Agaricomycetidae</taxon>
        <taxon>Agaricales</taxon>
        <taxon>Fistulinaceae</taxon>
        <taxon>Fistulina</taxon>
    </lineage>
</organism>
<feature type="domain" description="NADP-dependent oxidoreductase" evidence="1">
    <location>
        <begin position="22"/>
        <end position="329"/>
    </location>
</feature>
<dbReference type="SUPFAM" id="SSF51430">
    <property type="entry name" value="NAD(P)-linked oxidoreductase"/>
    <property type="match status" value="1"/>
</dbReference>
<proteinExistence type="predicted"/>
<evidence type="ECO:0000259" key="1">
    <source>
        <dbReference type="Pfam" id="PF00248"/>
    </source>
</evidence>
<dbReference type="Pfam" id="PF00248">
    <property type="entry name" value="Aldo_ket_red"/>
    <property type="match status" value="1"/>
</dbReference>
<dbReference type="PANTHER" id="PTHR42686">
    <property type="entry name" value="GH17980P-RELATED"/>
    <property type="match status" value="1"/>
</dbReference>
<dbReference type="EMBL" id="KN882045">
    <property type="protein sequence ID" value="KIY45997.1"/>
    <property type="molecule type" value="Genomic_DNA"/>
</dbReference>
<dbReference type="InterPro" id="IPR020471">
    <property type="entry name" value="AKR"/>
</dbReference>
<keyword evidence="3" id="KW-1185">Reference proteome</keyword>
<dbReference type="AlphaFoldDB" id="A0A0D7A4Q2"/>
<protein>
    <recommendedName>
        <fullName evidence="1">NADP-dependent oxidoreductase domain-containing protein</fullName>
    </recommendedName>
</protein>
<reference evidence="2 3" key="1">
    <citation type="journal article" date="2015" name="Fungal Genet. Biol.">
        <title>Evolution of novel wood decay mechanisms in Agaricales revealed by the genome sequences of Fistulina hepatica and Cylindrobasidium torrendii.</title>
        <authorList>
            <person name="Floudas D."/>
            <person name="Held B.W."/>
            <person name="Riley R."/>
            <person name="Nagy L.G."/>
            <person name="Koehler G."/>
            <person name="Ransdell A.S."/>
            <person name="Younus H."/>
            <person name="Chow J."/>
            <person name="Chiniquy J."/>
            <person name="Lipzen A."/>
            <person name="Tritt A."/>
            <person name="Sun H."/>
            <person name="Haridas S."/>
            <person name="LaButti K."/>
            <person name="Ohm R.A."/>
            <person name="Kues U."/>
            <person name="Blanchette R.A."/>
            <person name="Grigoriev I.V."/>
            <person name="Minto R.E."/>
            <person name="Hibbett D.S."/>
        </authorList>
    </citation>
    <scope>NUCLEOTIDE SEQUENCE [LARGE SCALE GENOMIC DNA]</scope>
    <source>
        <strain evidence="2 3">ATCC 64428</strain>
    </source>
</reference>
<name>A0A0D7A4Q2_9AGAR</name>
<sequence length="367" mass="40109">MTAYIVTIQPVIGTTTTPLPAIIYGAACFSTIYNDSDTLASSIPRDSVQLALRSGITAFDTSPWYGDSEIVLGNALQAVADEFPRESYQIMTKCGRCAGVGFDYSPRAIRECVEASLKRLQTTYLDTVYLHDVEFICTPRAPSPTGHHSAALCNAAAAYGLDEGSEGCVLGDGDQKVLEAYNVLRQFKARGVVKRIGITGYPLPTLLRLCLLILHTPPFKPVDIVLSYCHLTLQNSTQLKFKSHFYERAKVGQVIAASPFSMGLLTARVPAWHPAPQDMKDISAKSLEGGEDLPDLALAYAIREARAAELPLVVGLSNPREVQECTRIWQDTVALAGHALQDRKEREEAVKQLFKAAGYLDWSWASP</sequence>
<dbReference type="InterPro" id="IPR036812">
    <property type="entry name" value="NAD(P)_OxRdtase_dom_sf"/>
</dbReference>
<dbReference type="Gene3D" id="3.20.20.100">
    <property type="entry name" value="NADP-dependent oxidoreductase domain"/>
    <property type="match status" value="1"/>
</dbReference>
<accession>A0A0D7A4Q2</accession>
<evidence type="ECO:0000313" key="2">
    <source>
        <dbReference type="EMBL" id="KIY45997.1"/>
    </source>
</evidence>
<dbReference type="GO" id="GO:0005829">
    <property type="term" value="C:cytosol"/>
    <property type="evidence" value="ECO:0007669"/>
    <property type="project" value="TreeGrafter"/>
</dbReference>
<dbReference type="OrthoDB" id="5286008at2759"/>
<dbReference type="GO" id="GO:0045290">
    <property type="term" value="F:D-arabinose 1-dehydrogenase [NAD(P)+] activity"/>
    <property type="evidence" value="ECO:0007669"/>
    <property type="project" value="TreeGrafter"/>
</dbReference>
<dbReference type="GO" id="GO:0070485">
    <property type="term" value="P:dehydro-D-arabinono-1,4-lactone biosynthetic process"/>
    <property type="evidence" value="ECO:0007669"/>
    <property type="project" value="TreeGrafter"/>
</dbReference>
<evidence type="ECO:0000313" key="3">
    <source>
        <dbReference type="Proteomes" id="UP000054144"/>
    </source>
</evidence>
<dbReference type="PANTHER" id="PTHR42686:SF1">
    <property type="entry name" value="GH17980P-RELATED"/>
    <property type="match status" value="1"/>
</dbReference>
<dbReference type="Proteomes" id="UP000054144">
    <property type="component" value="Unassembled WGS sequence"/>
</dbReference>
<dbReference type="InterPro" id="IPR023210">
    <property type="entry name" value="NADP_OxRdtase_dom"/>
</dbReference>
<gene>
    <name evidence="2" type="ORF">FISHEDRAFT_48328</name>
</gene>